<protein>
    <recommendedName>
        <fullName evidence="3">trans-L-3-hydroxyproline dehydratase</fullName>
        <ecNumber evidence="3">4.2.1.77</ecNumber>
    </recommendedName>
</protein>
<evidence type="ECO:0000256" key="1">
    <source>
        <dbReference type="ARBA" id="ARBA00001148"/>
    </source>
</evidence>
<proteinExistence type="inferred from homology"/>
<keyword evidence="5" id="KW-1185">Reference proteome</keyword>
<dbReference type="Pfam" id="PF05544">
    <property type="entry name" value="Pro_racemase"/>
    <property type="match status" value="1"/>
</dbReference>
<dbReference type="EMBL" id="LT598459">
    <property type="protein sequence ID" value="SCU82706.1"/>
    <property type="molecule type" value="Genomic_DNA"/>
</dbReference>
<dbReference type="PANTHER" id="PTHR33442:SF1">
    <property type="entry name" value="TRANS-3-HYDROXY-L-PROLINE DEHYDRATASE"/>
    <property type="match status" value="1"/>
</dbReference>
<sequence length="388" mass="42648">MDLFNSICSEGSHAIKTIDMHTTGEPTRIVYAGFPDLQGTLLEQREQAHTSYDHLRKRIMLEPRGHFDMYGAIIRRDTELVESGDADIGVLFTHNGGFSTMCGHATIALGRFLVDTTDECVFPGRRKLTFDATTCTAQVRLHAPCGVVTITVPTTSDGRKSDPSRPVSFLSTPAYAAATDVQIDIPAHIRWEELGTRKSIKFDISYGGAFYALVTARELGFANGLQAVDIDQITACIRRLKPFLTSHPRVKNALDHPEGSSMSFLYSVMVVDENIGYRPQEIEGVETGLCYFADNEIDRSPTGSCVSARMALRYHKGLIAPGEKRAYNSLISNHFAEGAFIARIASVCPDTSVIVQVQGFAYYTGTSAFVWEEGDKTSQEGFVFGKCV</sequence>
<accession>A0A1G4IZQ0</accession>
<dbReference type="InterPro" id="IPR008794">
    <property type="entry name" value="Pro_racemase_fam"/>
</dbReference>
<evidence type="ECO:0000256" key="3">
    <source>
        <dbReference type="ARBA" id="ARBA00013105"/>
    </source>
</evidence>
<comment type="similarity">
    <text evidence="2">Belongs to the proline racemase family.</text>
</comment>
<dbReference type="Gene3D" id="3.10.310.10">
    <property type="entry name" value="Diaminopimelate Epimerase, Chain A, domain 1"/>
    <property type="match status" value="2"/>
</dbReference>
<dbReference type="STRING" id="1266660.A0A1G4IZQ0"/>
<evidence type="ECO:0000256" key="2">
    <source>
        <dbReference type="ARBA" id="ARBA00007529"/>
    </source>
</evidence>
<dbReference type="GO" id="GO:0050346">
    <property type="term" value="F:trans-L-3-hydroxyproline dehydratase activity"/>
    <property type="evidence" value="ECO:0007669"/>
    <property type="project" value="UniProtKB-EC"/>
</dbReference>
<comment type="catalytic activity">
    <reaction evidence="1">
        <text>trans-3-hydroxy-L-proline = 1-pyrroline-2-carboxylate + H2O</text>
        <dbReference type="Rhea" id="RHEA:10320"/>
        <dbReference type="ChEBI" id="CHEBI:15377"/>
        <dbReference type="ChEBI" id="CHEBI:39785"/>
        <dbReference type="ChEBI" id="CHEBI:57938"/>
        <dbReference type="EC" id="4.2.1.77"/>
    </reaction>
</comment>
<dbReference type="SFLD" id="SFLDS00028">
    <property type="entry name" value="Proline_Racemase"/>
    <property type="match status" value="1"/>
</dbReference>
<dbReference type="SUPFAM" id="SSF54506">
    <property type="entry name" value="Diaminopimelate epimerase-like"/>
    <property type="match status" value="1"/>
</dbReference>
<dbReference type="Proteomes" id="UP000190274">
    <property type="component" value="Chromosome C"/>
</dbReference>
<name>A0A1G4IZQ0_9SACH</name>
<evidence type="ECO:0000313" key="4">
    <source>
        <dbReference type="EMBL" id="SCU82706.1"/>
    </source>
</evidence>
<dbReference type="AlphaFoldDB" id="A0A1G4IZQ0"/>
<evidence type="ECO:0000313" key="5">
    <source>
        <dbReference type="Proteomes" id="UP000190274"/>
    </source>
</evidence>
<gene>
    <name evidence="4" type="ORF">LADA_0C07404G</name>
</gene>
<organism evidence="4 5">
    <name type="scientific">Lachancea dasiensis</name>
    <dbReference type="NCBI Taxonomy" id="1072105"/>
    <lineage>
        <taxon>Eukaryota</taxon>
        <taxon>Fungi</taxon>
        <taxon>Dikarya</taxon>
        <taxon>Ascomycota</taxon>
        <taxon>Saccharomycotina</taxon>
        <taxon>Saccharomycetes</taxon>
        <taxon>Saccharomycetales</taxon>
        <taxon>Saccharomycetaceae</taxon>
        <taxon>Lachancea</taxon>
    </lineage>
</organism>
<reference evidence="5" key="1">
    <citation type="submission" date="2016-03" db="EMBL/GenBank/DDBJ databases">
        <authorList>
            <person name="Devillers H."/>
        </authorList>
    </citation>
    <scope>NUCLEOTIDE SEQUENCE [LARGE SCALE GENOMIC DNA]</scope>
</reference>
<dbReference type="PANTHER" id="PTHR33442">
    <property type="entry name" value="TRANS-3-HYDROXY-L-PROLINE DEHYDRATASE"/>
    <property type="match status" value="1"/>
</dbReference>
<dbReference type="EC" id="4.2.1.77" evidence="3"/>
<dbReference type="OrthoDB" id="6409228at2759"/>
<dbReference type="FunFam" id="3.10.310.10:FF:000003">
    <property type="entry name" value="Proline racemase"/>
    <property type="match status" value="1"/>
</dbReference>